<name>A0A4S4FT21_9MICO</name>
<dbReference type="OrthoDB" id="9779267at2"/>
<evidence type="ECO:0000313" key="1">
    <source>
        <dbReference type="EMBL" id="THG33574.1"/>
    </source>
</evidence>
<dbReference type="Gene3D" id="3.40.720.10">
    <property type="entry name" value="Alkaline Phosphatase, subunit A"/>
    <property type="match status" value="1"/>
</dbReference>
<protein>
    <submittedName>
        <fullName evidence="1">Alkaline phosphatase family protein</fullName>
    </submittedName>
</protein>
<dbReference type="InterPro" id="IPR017850">
    <property type="entry name" value="Alkaline_phosphatase_core_sf"/>
</dbReference>
<keyword evidence="2" id="KW-1185">Reference proteome</keyword>
<organism evidence="1 2">
    <name type="scientific">Naasia lichenicola</name>
    <dbReference type="NCBI Taxonomy" id="2565933"/>
    <lineage>
        <taxon>Bacteria</taxon>
        <taxon>Bacillati</taxon>
        <taxon>Actinomycetota</taxon>
        <taxon>Actinomycetes</taxon>
        <taxon>Micrococcales</taxon>
        <taxon>Microbacteriaceae</taxon>
        <taxon>Naasia</taxon>
    </lineage>
</organism>
<dbReference type="GO" id="GO:0016787">
    <property type="term" value="F:hydrolase activity"/>
    <property type="evidence" value="ECO:0007669"/>
    <property type="project" value="UniProtKB-ARBA"/>
</dbReference>
<evidence type="ECO:0000313" key="2">
    <source>
        <dbReference type="Proteomes" id="UP000309133"/>
    </source>
</evidence>
<dbReference type="PANTHER" id="PTHR10151:SF120">
    <property type="entry name" value="BIS(5'-ADENOSYL)-TRIPHOSPHATASE"/>
    <property type="match status" value="1"/>
</dbReference>
<dbReference type="InterPro" id="IPR002591">
    <property type="entry name" value="Phosphodiest/P_Trfase"/>
</dbReference>
<comment type="caution">
    <text evidence="1">The sequence shown here is derived from an EMBL/GenBank/DDBJ whole genome shotgun (WGS) entry which is preliminary data.</text>
</comment>
<dbReference type="PANTHER" id="PTHR10151">
    <property type="entry name" value="ECTONUCLEOTIDE PYROPHOSPHATASE/PHOSPHODIESTERASE"/>
    <property type="match status" value="1"/>
</dbReference>
<dbReference type="Pfam" id="PF01663">
    <property type="entry name" value="Phosphodiest"/>
    <property type="match status" value="1"/>
</dbReference>
<proteinExistence type="predicted"/>
<reference evidence="1 2" key="1">
    <citation type="submission" date="2019-04" db="EMBL/GenBank/DDBJ databases">
        <authorList>
            <person name="Jiang L."/>
        </authorList>
    </citation>
    <scope>NUCLEOTIDE SEQUENCE [LARGE SCALE GENOMIC DNA]</scope>
    <source>
        <strain evidence="1 2">YIM 131853</strain>
    </source>
</reference>
<dbReference type="Proteomes" id="UP000309133">
    <property type="component" value="Unassembled WGS sequence"/>
</dbReference>
<dbReference type="EMBL" id="SSSM01000001">
    <property type="protein sequence ID" value="THG33574.1"/>
    <property type="molecule type" value="Genomic_DNA"/>
</dbReference>
<dbReference type="SUPFAM" id="SSF53649">
    <property type="entry name" value="Alkaline phosphatase-like"/>
    <property type="match status" value="1"/>
</dbReference>
<gene>
    <name evidence="1" type="ORF">E6C64_00975</name>
</gene>
<sequence length="374" mass="39592">MLVSGSDPGPHLDAVLPSSVAAMAGKPNRLGLPRIRAAIVVLVDGLGAAALKERSGHARTLASRMGSKDVIETGAPTTTAAALATLTTGTLPGRHGIVGYSALDPVADRVVNQLTGWGGTVDPATWQRMPTVFETATGVRSVAVGPARFASSGFSAAILRGAEYVGAEDIQERFDTALRVVGKSGSTLVYLYVPELDMAAHAVGLASDRWITALEEVDSALADALRRLRPDTALLVTADHGLIDVPAERHVLIDEWDGFDAVRHVGGDPRLVHLYLDPGASTEDRDALAARWAEDEAPRGRVLTRDQAIADDWFGPVDPEVAPRIGDILIEARAEIAYYDGGGPSSPRSMVGQHGAWSDKERRVPLLRFGAAQR</sequence>
<accession>A0A4S4FT21</accession>
<dbReference type="AlphaFoldDB" id="A0A4S4FT21"/>